<keyword evidence="1" id="KW-0812">Transmembrane</keyword>
<keyword evidence="3" id="KW-1185">Reference proteome</keyword>
<feature type="transmembrane region" description="Helical" evidence="1">
    <location>
        <begin position="82"/>
        <end position="105"/>
    </location>
</feature>
<feature type="transmembrane region" description="Helical" evidence="1">
    <location>
        <begin position="43"/>
        <end position="62"/>
    </location>
</feature>
<reference evidence="2 3" key="1">
    <citation type="submission" date="2024-07" db="EMBL/GenBank/DDBJ databases">
        <title>Section-level genome sequencing and comparative genomics of Aspergillus sections Usti and Cavernicolus.</title>
        <authorList>
            <consortium name="Lawrence Berkeley National Laboratory"/>
            <person name="Nybo J.L."/>
            <person name="Vesth T.C."/>
            <person name="Theobald S."/>
            <person name="Frisvad J.C."/>
            <person name="Larsen T.O."/>
            <person name="Kjaerboelling I."/>
            <person name="Rothschild-Mancinelli K."/>
            <person name="Lyhne E.K."/>
            <person name="Kogle M.E."/>
            <person name="Barry K."/>
            <person name="Clum A."/>
            <person name="Na H."/>
            <person name="Ledsgaard L."/>
            <person name="Lin J."/>
            <person name="Lipzen A."/>
            <person name="Kuo A."/>
            <person name="Riley R."/>
            <person name="Mondo S."/>
            <person name="Labutti K."/>
            <person name="Haridas S."/>
            <person name="Pangalinan J."/>
            <person name="Salamov A.A."/>
            <person name="Simmons B.A."/>
            <person name="Magnuson J.K."/>
            <person name="Chen J."/>
            <person name="Drula E."/>
            <person name="Henrissat B."/>
            <person name="Wiebenga A."/>
            <person name="Lubbers R.J."/>
            <person name="Gomes A.C."/>
            <person name="Makela M.R."/>
            <person name="Stajich J."/>
            <person name="Grigoriev I.V."/>
            <person name="Mortensen U.H."/>
            <person name="De Vries R.P."/>
            <person name="Baker S.E."/>
            <person name="Andersen M.R."/>
        </authorList>
    </citation>
    <scope>NUCLEOTIDE SEQUENCE [LARGE SCALE GENOMIC DNA]</scope>
    <source>
        <strain evidence="2 3">CBS 209.92</strain>
    </source>
</reference>
<protein>
    <submittedName>
        <fullName evidence="2">Uncharacterized protein</fullName>
    </submittedName>
</protein>
<proteinExistence type="predicted"/>
<accession>A0ABR4FL46</accession>
<name>A0ABR4FL46_9EURO</name>
<evidence type="ECO:0000313" key="3">
    <source>
        <dbReference type="Proteomes" id="UP001610563"/>
    </source>
</evidence>
<keyword evidence="1" id="KW-0472">Membrane</keyword>
<sequence>MCHRVMNAGKLRYYCVICAVVSLAWKISLVVGGSLFLATLRDFPIFSLLFDYICLLIGYFWLSRLTVAGQKSRRILNRRICFYIPLILLIATGAVLGLLSCAWLLCAEVRFHVEIFSHGFKNLSRQRFLS</sequence>
<feature type="transmembrane region" description="Helical" evidence="1">
    <location>
        <begin position="12"/>
        <end position="37"/>
    </location>
</feature>
<organism evidence="2 3">
    <name type="scientific">Aspergillus keveii</name>
    <dbReference type="NCBI Taxonomy" id="714993"/>
    <lineage>
        <taxon>Eukaryota</taxon>
        <taxon>Fungi</taxon>
        <taxon>Dikarya</taxon>
        <taxon>Ascomycota</taxon>
        <taxon>Pezizomycotina</taxon>
        <taxon>Eurotiomycetes</taxon>
        <taxon>Eurotiomycetidae</taxon>
        <taxon>Eurotiales</taxon>
        <taxon>Aspergillaceae</taxon>
        <taxon>Aspergillus</taxon>
        <taxon>Aspergillus subgen. Nidulantes</taxon>
    </lineage>
</organism>
<dbReference type="EMBL" id="JBFTWV010000200">
    <property type="protein sequence ID" value="KAL2783986.1"/>
    <property type="molecule type" value="Genomic_DNA"/>
</dbReference>
<dbReference type="Proteomes" id="UP001610563">
    <property type="component" value="Unassembled WGS sequence"/>
</dbReference>
<evidence type="ECO:0000256" key="1">
    <source>
        <dbReference type="SAM" id="Phobius"/>
    </source>
</evidence>
<keyword evidence="1" id="KW-1133">Transmembrane helix</keyword>
<comment type="caution">
    <text evidence="2">The sequence shown here is derived from an EMBL/GenBank/DDBJ whole genome shotgun (WGS) entry which is preliminary data.</text>
</comment>
<evidence type="ECO:0000313" key="2">
    <source>
        <dbReference type="EMBL" id="KAL2783986.1"/>
    </source>
</evidence>
<gene>
    <name evidence="2" type="ORF">BJX66DRAFT_317476</name>
</gene>